<comment type="subcellular location">
    <subcellularLocation>
        <location evidence="1">Membrane</location>
        <topology evidence="1">Multi-pass membrane protein</topology>
    </subcellularLocation>
</comment>
<feature type="region of interest" description="Disordered" evidence="5">
    <location>
        <begin position="90"/>
        <end position="116"/>
    </location>
</feature>
<evidence type="ECO:0000256" key="5">
    <source>
        <dbReference type="SAM" id="MobiDB-lite"/>
    </source>
</evidence>
<comment type="caution">
    <text evidence="8">The sequence shown here is derived from an EMBL/GenBank/DDBJ whole genome shotgun (WGS) entry which is preliminary data.</text>
</comment>
<evidence type="ECO:0000256" key="2">
    <source>
        <dbReference type="ARBA" id="ARBA00022692"/>
    </source>
</evidence>
<dbReference type="Pfam" id="PF09685">
    <property type="entry name" value="MamF_MmsF"/>
    <property type="match status" value="1"/>
</dbReference>
<keyword evidence="3 6" id="KW-1133">Transmembrane helix</keyword>
<evidence type="ECO:0000256" key="4">
    <source>
        <dbReference type="ARBA" id="ARBA00023136"/>
    </source>
</evidence>
<gene>
    <name evidence="8" type="ORF">Ssi02_19380</name>
</gene>
<dbReference type="EMBL" id="BOOW01000011">
    <property type="protein sequence ID" value="GII91707.1"/>
    <property type="molecule type" value="Genomic_DNA"/>
</dbReference>
<proteinExistence type="predicted"/>
<protein>
    <recommendedName>
        <fullName evidence="7">DUF1707 domain-containing protein</fullName>
    </recommendedName>
</protein>
<name>A0A919RE18_9ACTN</name>
<keyword evidence="9" id="KW-1185">Reference proteome</keyword>
<feature type="transmembrane region" description="Helical" evidence="6">
    <location>
        <begin position="187"/>
        <end position="209"/>
    </location>
</feature>
<dbReference type="Proteomes" id="UP000606172">
    <property type="component" value="Unassembled WGS sequence"/>
</dbReference>
<keyword evidence="4 6" id="KW-0472">Membrane</keyword>
<dbReference type="InterPro" id="IPR012551">
    <property type="entry name" value="DUF1707_SHOCT-like"/>
</dbReference>
<feature type="transmembrane region" description="Helical" evidence="6">
    <location>
        <begin position="125"/>
        <end position="146"/>
    </location>
</feature>
<dbReference type="Pfam" id="PF08044">
    <property type="entry name" value="DUF1707"/>
    <property type="match status" value="1"/>
</dbReference>
<dbReference type="InterPro" id="IPR019109">
    <property type="entry name" value="MamF_MmsF"/>
</dbReference>
<evidence type="ECO:0000256" key="6">
    <source>
        <dbReference type="SAM" id="Phobius"/>
    </source>
</evidence>
<evidence type="ECO:0000259" key="7">
    <source>
        <dbReference type="Pfam" id="PF08044"/>
    </source>
</evidence>
<feature type="domain" description="DUF1707" evidence="7">
    <location>
        <begin position="38"/>
        <end position="88"/>
    </location>
</feature>
<organism evidence="8 9">
    <name type="scientific">Sinosporangium siamense</name>
    <dbReference type="NCBI Taxonomy" id="1367973"/>
    <lineage>
        <taxon>Bacteria</taxon>
        <taxon>Bacillati</taxon>
        <taxon>Actinomycetota</taxon>
        <taxon>Actinomycetes</taxon>
        <taxon>Streptosporangiales</taxon>
        <taxon>Streptosporangiaceae</taxon>
        <taxon>Sinosporangium</taxon>
    </lineage>
</organism>
<keyword evidence="2 6" id="KW-0812">Transmembrane</keyword>
<feature type="transmembrane region" description="Helical" evidence="6">
    <location>
        <begin position="158"/>
        <end position="181"/>
    </location>
</feature>
<accession>A0A919RE18</accession>
<evidence type="ECO:0000256" key="1">
    <source>
        <dbReference type="ARBA" id="ARBA00004141"/>
    </source>
</evidence>
<evidence type="ECO:0000313" key="8">
    <source>
        <dbReference type="EMBL" id="GII91707.1"/>
    </source>
</evidence>
<evidence type="ECO:0000256" key="3">
    <source>
        <dbReference type="ARBA" id="ARBA00022989"/>
    </source>
</evidence>
<dbReference type="AlphaFoldDB" id="A0A919RE18"/>
<feature type="region of interest" description="Disordered" evidence="5">
    <location>
        <begin position="1"/>
        <end position="32"/>
    </location>
</feature>
<evidence type="ECO:0000313" key="9">
    <source>
        <dbReference type="Proteomes" id="UP000606172"/>
    </source>
</evidence>
<sequence length="219" mass="24154">MAGSAGPHENPQWLGRNTPPHRGRPAPRPDPRMAHLHLRVSDKDREQVVEHVTVAFTEGRLTKDEFDERLHRAMTARVHGDLVPIMTDIYGTRPPVRRGPPRFRPGPPPREGVRARDGGDRVGAAAAHLLPFLGIFILGPLIMMLTGGKTSPYIRKHAVEALNFQLTVFLASIVLAVTFVGMVLVPFVWVGGFIASLIGGIIAMTDGDFRYPLNIRMVK</sequence>
<reference evidence="8" key="1">
    <citation type="submission" date="2021-01" db="EMBL/GenBank/DDBJ databases">
        <title>Whole genome shotgun sequence of Sinosporangium siamense NBRC 109515.</title>
        <authorList>
            <person name="Komaki H."/>
            <person name="Tamura T."/>
        </authorList>
    </citation>
    <scope>NUCLEOTIDE SEQUENCE</scope>
    <source>
        <strain evidence="8">NBRC 109515</strain>
    </source>
</reference>